<dbReference type="GeneID" id="19269931"/>
<evidence type="ECO:0000256" key="2">
    <source>
        <dbReference type="ARBA" id="ARBA00004240"/>
    </source>
</evidence>
<dbReference type="eggNOG" id="KOG2029">
    <property type="taxonomic scope" value="Eukaryota"/>
</dbReference>
<gene>
    <name evidence="7" type="ORF">PFICI_04918</name>
</gene>
<dbReference type="SUPFAM" id="SSF53474">
    <property type="entry name" value="alpha/beta-Hydrolases"/>
    <property type="match status" value="1"/>
</dbReference>
<comment type="subcellular location">
    <subcellularLocation>
        <location evidence="2">Endoplasmic reticulum</location>
    </subcellularLocation>
    <subcellularLocation>
        <location evidence="3">Membrane</location>
    </subcellularLocation>
    <subcellularLocation>
        <location evidence="1">Mitochondrion</location>
    </subcellularLocation>
</comment>
<name>W3XC70_PESFW</name>
<dbReference type="STRING" id="1229662.W3XC70"/>
<evidence type="ECO:0000313" key="8">
    <source>
        <dbReference type="Proteomes" id="UP000030651"/>
    </source>
</evidence>
<dbReference type="Gene3D" id="3.40.50.1820">
    <property type="entry name" value="alpha/beta hydrolase"/>
    <property type="match status" value="1"/>
</dbReference>
<dbReference type="GO" id="GO:0005739">
    <property type="term" value="C:mitochondrion"/>
    <property type="evidence" value="ECO:0007669"/>
    <property type="project" value="UniProtKB-SubCell"/>
</dbReference>
<evidence type="ECO:0000256" key="4">
    <source>
        <dbReference type="ARBA" id="ARBA00022824"/>
    </source>
</evidence>
<dbReference type="KEGG" id="pfy:PFICI_04918"/>
<evidence type="ECO:0000256" key="1">
    <source>
        <dbReference type="ARBA" id="ARBA00004173"/>
    </source>
</evidence>
<dbReference type="GO" id="GO:0005783">
    <property type="term" value="C:endoplasmic reticulum"/>
    <property type="evidence" value="ECO:0007669"/>
    <property type="project" value="UniProtKB-SubCell"/>
</dbReference>
<evidence type="ECO:0000256" key="3">
    <source>
        <dbReference type="ARBA" id="ARBA00004370"/>
    </source>
</evidence>
<dbReference type="GO" id="GO:0016020">
    <property type="term" value="C:membrane"/>
    <property type="evidence" value="ECO:0007669"/>
    <property type="project" value="UniProtKB-SubCell"/>
</dbReference>
<dbReference type="InterPro" id="IPR052374">
    <property type="entry name" value="SERAC1"/>
</dbReference>
<evidence type="ECO:0000313" key="7">
    <source>
        <dbReference type="EMBL" id="ETS83042.1"/>
    </source>
</evidence>
<keyword evidence="4" id="KW-0256">Endoplasmic reticulum</keyword>
<organism evidence="7 8">
    <name type="scientific">Pestalotiopsis fici (strain W106-1 / CGMCC3.15140)</name>
    <dbReference type="NCBI Taxonomy" id="1229662"/>
    <lineage>
        <taxon>Eukaryota</taxon>
        <taxon>Fungi</taxon>
        <taxon>Dikarya</taxon>
        <taxon>Ascomycota</taxon>
        <taxon>Pezizomycotina</taxon>
        <taxon>Sordariomycetes</taxon>
        <taxon>Xylariomycetidae</taxon>
        <taxon>Amphisphaeriales</taxon>
        <taxon>Sporocadaceae</taxon>
        <taxon>Pestalotiopsis</taxon>
    </lineage>
</organism>
<evidence type="ECO:0008006" key="9">
    <source>
        <dbReference type="Google" id="ProtNLM"/>
    </source>
</evidence>
<dbReference type="InterPro" id="IPR029058">
    <property type="entry name" value="AB_hydrolase_fold"/>
</dbReference>
<dbReference type="InParanoid" id="W3XC70"/>
<dbReference type="PANTHER" id="PTHR48182">
    <property type="entry name" value="PROTEIN SERAC1"/>
    <property type="match status" value="1"/>
</dbReference>
<dbReference type="EMBL" id="KI912111">
    <property type="protein sequence ID" value="ETS83042.1"/>
    <property type="molecule type" value="Genomic_DNA"/>
</dbReference>
<dbReference type="AlphaFoldDB" id="W3XC70"/>
<dbReference type="PANTHER" id="PTHR48182:SF2">
    <property type="entry name" value="PROTEIN SERAC1"/>
    <property type="match status" value="1"/>
</dbReference>
<accession>W3XC70</accession>
<sequence>MHPWLATPSARQTTSVGQSRQRISAARNFLHILADPVEPDIDLWCLVLSSRNSIVAVHGLNPWGRKLHAAATWTATAGSLWLRDFLPARLPRARIVMFDYNSNVTFQSSTAGVLEQSQSLLNQLELARAGKPNRPLIFICHSLGGILVKRALISAKQSDVYRSIADHTFGIVFFGTPHGGGKIAETGDLVARIVRRISGRPKNSFMSALRKDSSLANTIANDFRQFLEVFQFQSYYETRPLKYFGIVVDQKAAVLGLPDTRERSIGLDADHYDICKFESQSDPVYRQVEENIARMVNEAVKRFEIGRSIPKVAADKSIN</sequence>
<keyword evidence="6" id="KW-0472">Membrane</keyword>
<keyword evidence="8" id="KW-1185">Reference proteome</keyword>
<reference evidence="8" key="1">
    <citation type="journal article" date="2015" name="BMC Genomics">
        <title>Genomic and transcriptomic analysis of the endophytic fungus Pestalotiopsis fici reveals its lifestyle and high potential for synthesis of natural products.</title>
        <authorList>
            <person name="Wang X."/>
            <person name="Zhang X."/>
            <person name="Liu L."/>
            <person name="Xiang M."/>
            <person name="Wang W."/>
            <person name="Sun X."/>
            <person name="Che Y."/>
            <person name="Guo L."/>
            <person name="Liu G."/>
            <person name="Guo L."/>
            <person name="Wang C."/>
            <person name="Yin W.B."/>
            <person name="Stadler M."/>
            <person name="Zhang X."/>
            <person name="Liu X."/>
        </authorList>
    </citation>
    <scope>NUCLEOTIDE SEQUENCE [LARGE SCALE GENOMIC DNA]</scope>
    <source>
        <strain evidence="8">W106-1 / CGMCC3.15140</strain>
    </source>
</reference>
<dbReference type="HOGENOM" id="CLU_000288_182_1_1"/>
<dbReference type="OrthoDB" id="5086500at2759"/>
<dbReference type="RefSeq" id="XP_007831690.1">
    <property type="nucleotide sequence ID" value="XM_007833499.1"/>
</dbReference>
<proteinExistence type="predicted"/>
<evidence type="ECO:0000256" key="6">
    <source>
        <dbReference type="ARBA" id="ARBA00023136"/>
    </source>
</evidence>
<dbReference type="Proteomes" id="UP000030651">
    <property type="component" value="Unassembled WGS sequence"/>
</dbReference>
<keyword evidence="5" id="KW-0496">Mitochondrion</keyword>
<protein>
    <recommendedName>
        <fullName evidence="9">DUF676 domain-containing protein</fullName>
    </recommendedName>
</protein>
<evidence type="ECO:0000256" key="5">
    <source>
        <dbReference type="ARBA" id="ARBA00023128"/>
    </source>
</evidence>
<dbReference type="OMA" id="TARIITW"/>